<evidence type="ECO:0000259" key="1">
    <source>
        <dbReference type="Pfam" id="PF13472"/>
    </source>
</evidence>
<gene>
    <name evidence="2" type="ORF">DXA39_00665</name>
</gene>
<evidence type="ECO:0000313" key="2">
    <source>
        <dbReference type="EMBL" id="RGB77993.1"/>
    </source>
</evidence>
<proteinExistence type="predicted"/>
<protein>
    <submittedName>
        <fullName evidence="2">G-D-S-L family lipolytic protein</fullName>
    </submittedName>
</protein>
<comment type="caution">
    <text evidence="2">The sequence shown here is derived from an EMBL/GenBank/DDBJ whole genome shotgun (WGS) entry which is preliminary data.</text>
</comment>
<dbReference type="SUPFAM" id="SSF52266">
    <property type="entry name" value="SGNH hydrolase"/>
    <property type="match status" value="1"/>
</dbReference>
<reference evidence="2 3" key="1">
    <citation type="submission" date="2018-08" db="EMBL/GenBank/DDBJ databases">
        <title>A genome reference for cultivated species of the human gut microbiota.</title>
        <authorList>
            <person name="Zou Y."/>
            <person name="Xue W."/>
            <person name="Luo G."/>
        </authorList>
    </citation>
    <scope>NUCLEOTIDE SEQUENCE [LARGE SCALE GENOMIC DNA]</scope>
    <source>
        <strain evidence="2 3">OF01-3</strain>
    </source>
</reference>
<dbReference type="EMBL" id="QVEU01000001">
    <property type="protein sequence ID" value="RGB77993.1"/>
    <property type="molecule type" value="Genomic_DNA"/>
</dbReference>
<dbReference type="Proteomes" id="UP000261011">
    <property type="component" value="Unassembled WGS sequence"/>
</dbReference>
<dbReference type="OrthoDB" id="2513075at2"/>
<name>A0A3E2TKX9_9FIRM</name>
<sequence length="162" mass="18501">MKIICLGDSFTEGFLVDKSYADYLEDMGHKVINLGINGNRTYQMLERFIPEKSDVLIIFGGSNDTYDQISPDDSFENIEKILDKSLSDKNIVIIPPLMELEEAYPRYELNNNAINALGDLINSLECDVVDARKIEPSYFIDGLHMRGDFHKRLADEISKFLK</sequence>
<dbReference type="InterPro" id="IPR013830">
    <property type="entry name" value="SGNH_hydro"/>
</dbReference>
<keyword evidence="3" id="KW-1185">Reference proteome</keyword>
<accession>A0A3E2TKX9</accession>
<dbReference type="AlphaFoldDB" id="A0A3E2TKX9"/>
<dbReference type="Gene3D" id="3.40.50.1110">
    <property type="entry name" value="SGNH hydrolase"/>
    <property type="match status" value="1"/>
</dbReference>
<dbReference type="InterPro" id="IPR036514">
    <property type="entry name" value="SGNH_hydro_sf"/>
</dbReference>
<evidence type="ECO:0000313" key="3">
    <source>
        <dbReference type="Proteomes" id="UP000261011"/>
    </source>
</evidence>
<dbReference type="Pfam" id="PF13472">
    <property type="entry name" value="Lipase_GDSL_2"/>
    <property type="match status" value="1"/>
</dbReference>
<dbReference type="RefSeq" id="WP_117520094.1">
    <property type="nucleotide sequence ID" value="NZ_AP031484.1"/>
</dbReference>
<organism evidence="2 3">
    <name type="scientific">Anaerococcus nagyae</name>
    <dbReference type="NCBI Taxonomy" id="1755241"/>
    <lineage>
        <taxon>Bacteria</taxon>
        <taxon>Bacillati</taxon>
        <taxon>Bacillota</taxon>
        <taxon>Tissierellia</taxon>
        <taxon>Tissierellales</taxon>
        <taxon>Peptoniphilaceae</taxon>
        <taxon>Anaerococcus</taxon>
    </lineage>
</organism>
<feature type="domain" description="SGNH hydrolase-type esterase" evidence="1">
    <location>
        <begin position="5"/>
        <end position="131"/>
    </location>
</feature>